<comment type="function">
    <text evidence="9">Binds covalently through a thioester bond to the pathogen surface resulting in pathogen clearance.</text>
</comment>
<dbReference type="InterPro" id="IPR009048">
    <property type="entry name" value="A-macroglobulin_rcpt-bd"/>
</dbReference>
<evidence type="ECO:0000256" key="7">
    <source>
        <dbReference type="ARBA" id="ARBA00023157"/>
    </source>
</evidence>
<feature type="domain" description="Alpha-macroglobulin receptor-binding" evidence="15">
    <location>
        <begin position="1490"/>
        <end position="1579"/>
    </location>
</feature>
<keyword evidence="3" id="KW-0964">Secreted</keyword>
<evidence type="ECO:0000259" key="13">
    <source>
        <dbReference type="SMART" id="SM01359"/>
    </source>
</evidence>
<accession>A0AAV4QTB1</accession>
<dbReference type="Pfam" id="PF00207">
    <property type="entry name" value="A2M"/>
    <property type="match status" value="1"/>
</dbReference>
<dbReference type="InterPro" id="IPR019742">
    <property type="entry name" value="MacrogloblnA2_CS"/>
</dbReference>
<dbReference type="Gene3D" id="2.20.130.20">
    <property type="match status" value="1"/>
</dbReference>
<comment type="similarity">
    <text evidence="2">Belongs to the protease inhibitor I39 (alpha-2-macroglobulin) family.</text>
</comment>
<dbReference type="InterPro" id="IPR047565">
    <property type="entry name" value="Alpha-macroglob_thiol-ester_cl"/>
</dbReference>
<dbReference type="PROSITE" id="PS00477">
    <property type="entry name" value="ALPHA_2_MACROGLOBULIN"/>
    <property type="match status" value="1"/>
</dbReference>
<dbReference type="InterPro" id="IPR036595">
    <property type="entry name" value="A-macroglobulin_rcpt-bd_sf"/>
</dbReference>
<gene>
    <name evidence="16" type="primary">A1m</name>
    <name evidence="16" type="ORF">CDAR_369241</name>
</gene>
<dbReference type="Gene3D" id="2.60.120.1540">
    <property type="match status" value="1"/>
</dbReference>
<dbReference type="InterPro" id="IPR008930">
    <property type="entry name" value="Terpenoid_cyclase/PrenylTrfase"/>
</dbReference>
<dbReference type="SMART" id="SM01361">
    <property type="entry name" value="A2M_recep"/>
    <property type="match status" value="1"/>
</dbReference>
<dbReference type="Pfam" id="PF17789">
    <property type="entry name" value="MG4"/>
    <property type="match status" value="1"/>
</dbReference>
<keyword evidence="8" id="KW-0325">Glycoprotein</keyword>
<evidence type="ECO:0000256" key="2">
    <source>
        <dbReference type="ARBA" id="ARBA00010952"/>
    </source>
</evidence>
<evidence type="ECO:0000256" key="11">
    <source>
        <dbReference type="ARBA" id="ARBA00078071"/>
    </source>
</evidence>
<dbReference type="SUPFAM" id="SSF81296">
    <property type="entry name" value="E set domains"/>
    <property type="match status" value="1"/>
</dbReference>
<evidence type="ECO:0000256" key="12">
    <source>
        <dbReference type="SAM" id="MobiDB-lite"/>
    </source>
</evidence>
<dbReference type="EMBL" id="BPLQ01004818">
    <property type="protein sequence ID" value="GIY10893.1"/>
    <property type="molecule type" value="Genomic_DNA"/>
</dbReference>
<dbReference type="SUPFAM" id="SSF48239">
    <property type="entry name" value="Terpenoid cyclases/Protein prenyltransferases"/>
    <property type="match status" value="1"/>
</dbReference>
<dbReference type="Pfam" id="PF17791">
    <property type="entry name" value="MG3"/>
    <property type="match status" value="1"/>
</dbReference>
<dbReference type="SUPFAM" id="SSF49410">
    <property type="entry name" value="Alpha-macroglobulin receptor domain"/>
    <property type="match status" value="1"/>
</dbReference>
<feature type="region of interest" description="Disordered" evidence="12">
    <location>
        <begin position="1576"/>
        <end position="1597"/>
    </location>
</feature>
<keyword evidence="5" id="KW-0732">Signal</keyword>
<evidence type="ECO:0000256" key="5">
    <source>
        <dbReference type="ARBA" id="ARBA00022729"/>
    </source>
</evidence>
<evidence type="ECO:0000313" key="17">
    <source>
        <dbReference type="Proteomes" id="UP001054837"/>
    </source>
</evidence>
<dbReference type="InterPro" id="IPR011625">
    <property type="entry name" value="A2M_N_BRD"/>
</dbReference>
<dbReference type="InterPro" id="IPR041555">
    <property type="entry name" value="MG3"/>
</dbReference>
<protein>
    <recommendedName>
        <fullName evidence="11">TEP1-F</fullName>
    </recommendedName>
</protein>
<evidence type="ECO:0000256" key="8">
    <source>
        <dbReference type="ARBA" id="ARBA00023180"/>
    </source>
</evidence>
<name>A0AAV4QTB1_9ARAC</name>
<keyword evidence="6" id="KW-0722">Serine protease inhibitor</keyword>
<dbReference type="InterPro" id="IPR050473">
    <property type="entry name" value="A2M/Complement_sys"/>
</dbReference>
<dbReference type="Gene3D" id="2.60.40.690">
    <property type="entry name" value="Alpha-macroglobulin, receptor-binding domain"/>
    <property type="match status" value="1"/>
</dbReference>
<dbReference type="FunFam" id="2.60.40.1930:FF:000001">
    <property type="entry name" value="CD109 isoform 3"/>
    <property type="match status" value="1"/>
</dbReference>
<evidence type="ECO:0000259" key="15">
    <source>
        <dbReference type="SMART" id="SM01361"/>
    </source>
</evidence>
<keyword evidence="17" id="KW-1185">Reference proteome</keyword>
<dbReference type="SMART" id="SM01419">
    <property type="entry name" value="Thiol-ester_cl"/>
    <property type="match status" value="1"/>
</dbReference>
<dbReference type="PANTHER" id="PTHR11412">
    <property type="entry name" value="MACROGLOBULIN / COMPLEMENT"/>
    <property type="match status" value="1"/>
</dbReference>
<dbReference type="Gene3D" id="2.60.40.10">
    <property type="entry name" value="Immunoglobulins"/>
    <property type="match status" value="2"/>
</dbReference>
<dbReference type="SMART" id="SM01359">
    <property type="entry name" value="A2M_N_2"/>
    <property type="match status" value="1"/>
</dbReference>
<keyword evidence="4" id="KW-0646">Protease inhibitor</keyword>
<dbReference type="Pfam" id="PF01835">
    <property type="entry name" value="MG2"/>
    <property type="match status" value="1"/>
</dbReference>
<dbReference type="Pfam" id="PF07703">
    <property type="entry name" value="A2M_BRD"/>
    <property type="match status" value="1"/>
</dbReference>
<feature type="domain" description="Alpha-2-macroglobulin bait region" evidence="13">
    <location>
        <begin position="556"/>
        <end position="728"/>
    </location>
</feature>
<evidence type="ECO:0000256" key="9">
    <source>
        <dbReference type="ARBA" id="ARBA00057615"/>
    </source>
</evidence>
<evidence type="ECO:0000256" key="4">
    <source>
        <dbReference type="ARBA" id="ARBA00022690"/>
    </source>
</evidence>
<dbReference type="GO" id="GO:0004867">
    <property type="term" value="F:serine-type endopeptidase inhibitor activity"/>
    <property type="evidence" value="ECO:0007669"/>
    <property type="project" value="UniProtKB-KW"/>
</dbReference>
<comment type="subunit">
    <text evidence="10">Heterodimer of a TEP1-N chain and an TEP1-C chain non-covalently linked. Forms a complex composed of TEP1-N and TEP1-C heterodimer, LRIM1 and APL1C; the interaction stabilizes TEP1-N and TEP1-C heterodimer, prevents its binding to tissues while circulating in the hemolymph and protects the thioester bond from hydrolysis. Mature TEP1 and to a lesser extent full-length TEP1 interact with SPCLIP1; the interaction is induced by microbial infection.</text>
</comment>
<organism evidence="16 17">
    <name type="scientific">Caerostris darwini</name>
    <dbReference type="NCBI Taxonomy" id="1538125"/>
    <lineage>
        <taxon>Eukaryota</taxon>
        <taxon>Metazoa</taxon>
        <taxon>Ecdysozoa</taxon>
        <taxon>Arthropoda</taxon>
        <taxon>Chelicerata</taxon>
        <taxon>Arachnida</taxon>
        <taxon>Araneae</taxon>
        <taxon>Araneomorphae</taxon>
        <taxon>Entelegynae</taxon>
        <taxon>Araneoidea</taxon>
        <taxon>Araneidae</taxon>
        <taxon>Caerostris</taxon>
    </lineage>
</organism>
<dbReference type="InterPro" id="IPR013783">
    <property type="entry name" value="Ig-like_fold"/>
</dbReference>
<evidence type="ECO:0000256" key="1">
    <source>
        <dbReference type="ARBA" id="ARBA00004613"/>
    </source>
</evidence>
<dbReference type="InterPro" id="IPR001599">
    <property type="entry name" value="Macroglobln_a2"/>
</dbReference>
<feature type="domain" description="Alpha-2-macroglobulin" evidence="14">
    <location>
        <begin position="885"/>
        <end position="975"/>
    </location>
</feature>
<dbReference type="GO" id="GO:0005615">
    <property type="term" value="C:extracellular space"/>
    <property type="evidence" value="ECO:0007669"/>
    <property type="project" value="InterPro"/>
</dbReference>
<evidence type="ECO:0000256" key="6">
    <source>
        <dbReference type="ARBA" id="ARBA00022900"/>
    </source>
</evidence>
<keyword evidence="7" id="KW-1015">Disulfide bond</keyword>
<dbReference type="InterPro" id="IPR011626">
    <property type="entry name" value="Alpha-macroglobulin_TED"/>
</dbReference>
<proteinExistence type="inferred from homology"/>
<dbReference type="Pfam" id="PF07678">
    <property type="entry name" value="TED_complement"/>
    <property type="match status" value="1"/>
</dbReference>
<comment type="subcellular location">
    <subcellularLocation>
        <location evidence="1">Secreted</location>
    </subcellularLocation>
</comment>
<evidence type="ECO:0000259" key="14">
    <source>
        <dbReference type="SMART" id="SM01360"/>
    </source>
</evidence>
<evidence type="ECO:0000256" key="10">
    <source>
        <dbReference type="ARBA" id="ARBA00063781"/>
    </source>
</evidence>
<dbReference type="PANTHER" id="PTHR11412:SF171">
    <property type="entry name" value="PREGNANCY ZONE PROTEIN-LIKE PROTEIN"/>
    <property type="match status" value="1"/>
</dbReference>
<dbReference type="InterPro" id="IPR014756">
    <property type="entry name" value="Ig_E-set"/>
</dbReference>
<evidence type="ECO:0000313" key="16">
    <source>
        <dbReference type="EMBL" id="GIY10893.1"/>
    </source>
</evidence>
<dbReference type="Pfam" id="PF07677">
    <property type="entry name" value="A2M_recep"/>
    <property type="match status" value="1"/>
</dbReference>
<dbReference type="SMART" id="SM01360">
    <property type="entry name" value="A2M"/>
    <property type="match status" value="1"/>
</dbReference>
<dbReference type="Gene3D" id="6.20.50.160">
    <property type="match status" value="1"/>
</dbReference>
<reference evidence="16 17" key="1">
    <citation type="submission" date="2021-06" db="EMBL/GenBank/DDBJ databases">
        <title>Caerostris darwini draft genome.</title>
        <authorList>
            <person name="Kono N."/>
            <person name="Arakawa K."/>
        </authorList>
    </citation>
    <scope>NUCLEOTIDE SEQUENCE [LARGE SCALE GENOMIC DNA]</scope>
</reference>
<dbReference type="InterPro" id="IPR002890">
    <property type="entry name" value="MG2"/>
</dbReference>
<dbReference type="Gene3D" id="2.60.40.1930">
    <property type="match status" value="2"/>
</dbReference>
<sequence>MNCNQNASKLDVVKGSLFKRKLISSFFPVKTNYPRCKILYPNEKQIIPDVKSCILVKTNYPRCKILKRSKGVLKLKKIIMDVKNSLGILAFIYIMLATCKAEDETDNGYIFTSPRSIKDGSVNQLQLLRTGCLTEGSIKVQLYCNDGQGESETLAQEEEYTLEDKAESLLDFYVKNHLDDSIYNCRIQINGTLCGESISGSDKVYISRPKNHICVIQTDKPLYQPGQEGKFRVLKLDNKLKPSNDPDDLVDVYIEDPKGTRLFQFNKINLANGLAQREFPLSDEPNLGTWRITVSTKNDTESTTFDVKEYVLPKYEVSIKFPPYVLANAEKISVEICAKYTYGKPVVGILNLNVSLEKYSYSRDKSPVVQESVKLDGCFNYTINVSSIEPDSVYRYRRIMVIANVIEEGTGVQRNETQYLQRQYMPLNLNFQSDQRQYFKPGLPYTGKLTVTYPDDSPAGCEPIEICCTISKERVIAGWKATKKIKICKNYTSDDSGNIKYVMSALSTDTTSVMIDAKSLKYARDPNSSGSRQDSLNQPTAGVSLRPFYSPSGSFIQLETLDKSIPCGTQKNVRLLYTSKENADYKIRYEIISQGVVVQTGIQEVSFNIEDDVSIRIRFNEYAVSDEENCQSAIEAKYVPPIGEVHIPIDVDASLSPSFVLLVFYVRDDTETIADSQKIQVEKCFQNEVDFEFGDEVKQPGTKTSIQVKSSPNSLCGLKIVDKSVSLLNSNDQLTKEKIFQLIENMDTGIYYSNNPCNEGTPQPGLYSTKSSSMIRPIPGPWSSSSYEDSLSSFKDAGFLVISNLRVFTRPCTNNGGGYGGGPVYQSESFAAFAPVKKNFHKKGQAVALASTARRPAAPNAVADAKVGAVPMKSAVETRDTFPETWLFELQDTGPDGVFISKETLPHTITEWIGSAVCVNAEDGLGLSNETSIKGFQAFFISYALPASAIRGEEFTIVVSVFNYAEAALPVAVSLEEPEGFTVTGESLNGEVCIQPNTNENMKIKLKATTVGKVNITVRAETASSSDVCGSSTVSDAIARDAITQSVVVEAEGFPVEKVQSVLFCPTDEEDQTFTDSFSLSLPDDVVPDSSRALVDVTGNVLGPAIENLNSLVTLPTGCGEQNMVKFTPNYLVLDYLTDIGKLTDSIKSNAIRNLNKGYQRELTYRHSDGSFSAFGEVDRQGSMFLTAFVLRSFYEAKRYITIDDNVLNEMQKWIVSRQQEDGCFPNVGEIIDKGIQGGLEKEKNTGAITAYVVASLIISKFENETVINNALKCLDNANLTPYETFLFAYSEALAGKQEAAQKRLDDIKPKANSTDGVEYYRNPNGTKATNLETAAYAVLTNLQVGNPSADVIGLVRYLTKNLNPRGGFYSTQDTCVGLDALSKFAEIVYKDPVDILVALSGSIDKSAVISEDNKLLVQRNLVPDISGDIKFEATGSGCGLIQASLRYNTISAPEKQMFYLESVCQCTAEDCKKRKMIVNTSYLPKGKASGMSVVKIKLVTGTAADKDSLDQLRTDPNNGILRIDVENNEIIIYFADINNDGRSFSFFVIVIVQVENPQPGVATVFDYYAPENSATTSYSCGNPNSAESPTESEAEP</sequence>
<dbReference type="Proteomes" id="UP001054837">
    <property type="component" value="Unassembled WGS sequence"/>
</dbReference>
<evidence type="ECO:0000256" key="3">
    <source>
        <dbReference type="ARBA" id="ARBA00022525"/>
    </source>
</evidence>
<dbReference type="InterPro" id="IPR040839">
    <property type="entry name" value="MG4"/>
</dbReference>
<comment type="caution">
    <text evidence="16">The sequence shown here is derived from an EMBL/GenBank/DDBJ whole genome shotgun (WGS) entry which is preliminary data.</text>
</comment>
<dbReference type="Gene3D" id="1.50.10.20">
    <property type="match status" value="1"/>
</dbReference>
<dbReference type="Gene3D" id="2.60.40.1940">
    <property type="match status" value="1"/>
</dbReference>